<reference evidence="1" key="1">
    <citation type="submission" date="2023-04" db="EMBL/GenBank/DDBJ databases">
        <title>Phytophthora fragariaefolia NBRC 109709.</title>
        <authorList>
            <person name="Ichikawa N."/>
            <person name="Sato H."/>
            <person name="Tonouchi N."/>
        </authorList>
    </citation>
    <scope>NUCLEOTIDE SEQUENCE</scope>
    <source>
        <strain evidence="1">NBRC 109709</strain>
    </source>
</reference>
<evidence type="ECO:0000313" key="2">
    <source>
        <dbReference type="Proteomes" id="UP001165121"/>
    </source>
</evidence>
<dbReference type="Proteomes" id="UP001165121">
    <property type="component" value="Unassembled WGS sequence"/>
</dbReference>
<dbReference type="EMBL" id="BSXT01000664">
    <property type="protein sequence ID" value="GMF32030.1"/>
    <property type="molecule type" value="Genomic_DNA"/>
</dbReference>
<evidence type="ECO:0000313" key="1">
    <source>
        <dbReference type="EMBL" id="GMF32030.1"/>
    </source>
</evidence>
<comment type="caution">
    <text evidence="1">The sequence shown here is derived from an EMBL/GenBank/DDBJ whole genome shotgun (WGS) entry which is preliminary data.</text>
</comment>
<accession>A0A9W6X5P0</accession>
<organism evidence="1 2">
    <name type="scientific">Phytophthora fragariaefolia</name>
    <dbReference type="NCBI Taxonomy" id="1490495"/>
    <lineage>
        <taxon>Eukaryota</taxon>
        <taxon>Sar</taxon>
        <taxon>Stramenopiles</taxon>
        <taxon>Oomycota</taxon>
        <taxon>Peronosporomycetes</taxon>
        <taxon>Peronosporales</taxon>
        <taxon>Peronosporaceae</taxon>
        <taxon>Phytophthora</taxon>
    </lineage>
</organism>
<proteinExistence type="predicted"/>
<sequence>MCFSRSRKSYYTIKYSTKPQNDIDNPWAIHLHAFDKASRGAVEDSSDSGTICRRRIQSMCCTLSNPHEISAPMACLYIDRGSAMYSSMKLPITSVLCALFEQGENIPVVLEGDANLRQFKPSSIWLDYTFRPQALEAVDLMTFATQWIRKKSKKGKKFSEQHPLTESHSMFKSSVKRIATVLHKRLPDIRRQELPAQERLRYQRSLMVLFRPFRSADDFDTRGTEFNDFFQEWWTNIAPLTARRFVQNNLDYYVSRELLKQQEDPERMRMTMLKVIFSMNSSKIPPNKVVWAPIQPTKHIDALDNSTNCAKLAESSYLNHELPVSGTSMTTDDVDAFLKTLDTGESNTIRPVNTHSLLNDYPDVPTRVQLLHRALEGSDEQTASEQIHHRLDIQQQPVTIPDLPSLYQVSLSLELNEKQQKIFVHVGKKY</sequence>
<protein>
    <submittedName>
        <fullName evidence="1">Unnamed protein product</fullName>
    </submittedName>
</protein>
<dbReference type="OrthoDB" id="129017at2759"/>
<name>A0A9W6X5P0_9STRA</name>
<dbReference type="AlphaFoldDB" id="A0A9W6X5P0"/>
<keyword evidence="2" id="KW-1185">Reference proteome</keyword>
<gene>
    <name evidence="1" type="ORF">Pfra01_000750900</name>
</gene>